<dbReference type="InterPro" id="IPR046335">
    <property type="entry name" value="LacI/GalR-like_sensor"/>
</dbReference>
<comment type="caution">
    <text evidence="5">The sequence shown here is derived from an EMBL/GenBank/DDBJ whole genome shotgun (WGS) entry which is preliminary data.</text>
</comment>
<evidence type="ECO:0000313" key="6">
    <source>
        <dbReference type="Proteomes" id="UP000321306"/>
    </source>
</evidence>
<organism evidence="5 6">
    <name type="scientific">Deinococcus cellulosilyticus (strain DSM 18568 / NBRC 106333 / KACC 11606 / 5516J-15)</name>
    <dbReference type="NCBI Taxonomy" id="1223518"/>
    <lineage>
        <taxon>Bacteria</taxon>
        <taxon>Thermotogati</taxon>
        <taxon>Deinococcota</taxon>
        <taxon>Deinococci</taxon>
        <taxon>Deinococcales</taxon>
        <taxon>Deinococcaceae</taxon>
        <taxon>Deinococcus</taxon>
    </lineage>
</organism>
<evidence type="ECO:0000259" key="4">
    <source>
        <dbReference type="PROSITE" id="PS50887"/>
    </source>
</evidence>
<dbReference type="CDD" id="cd01949">
    <property type="entry name" value="GGDEF"/>
    <property type="match status" value="1"/>
</dbReference>
<dbReference type="InterPro" id="IPR029787">
    <property type="entry name" value="Nucleotide_cyclase"/>
</dbReference>
<dbReference type="GO" id="GO:0052621">
    <property type="term" value="F:diguanylate cyclase activity"/>
    <property type="evidence" value="ECO:0007669"/>
    <property type="project" value="TreeGrafter"/>
</dbReference>
<name>A0A511MWG7_DEIC1</name>
<dbReference type="CDD" id="cd06267">
    <property type="entry name" value="PBP1_LacI_sugar_binding-like"/>
    <property type="match status" value="1"/>
</dbReference>
<dbReference type="GO" id="GO:1902201">
    <property type="term" value="P:negative regulation of bacterial-type flagellum-dependent cell motility"/>
    <property type="evidence" value="ECO:0007669"/>
    <property type="project" value="TreeGrafter"/>
</dbReference>
<protein>
    <recommendedName>
        <fullName evidence="4">GGDEF domain-containing protein</fullName>
    </recommendedName>
</protein>
<evidence type="ECO:0000256" key="2">
    <source>
        <dbReference type="ARBA" id="ARBA00023125"/>
    </source>
</evidence>
<evidence type="ECO:0000256" key="3">
    <source>
        <dbReference type="ARBA" id="ARBA00023163"/>
    </source>
</evidence>
<dbReference type="InterPro" id="IPR050469">
    <property type="entry name" value="Diguanylate_Cyclase"/>
</dbReference>
<dbReference type="Proteomes" id="UP000321306">
    <property type="component" value="Unassembled WGS sequence"/>
</dbReference>
<dbReference type="PANTHER" id="PTHR45138">
    <property type="entry name" value="REGULATORY COMPONENTS OF SENSORY TRANSDUCTION SYSTEM"/>
    <property type="match status" value="1"/>
</dbReference>
<keyword evidence="2" id="KW-0238">DNA-binding</keyword>
<evidence type="ECO:0000313" key="5">
    <source>
        <dbReference type="EMBL" id="GEM44608.1"/>
    </source>
</evidence>
<dbReference type="GO" id="GO:0043709">
    <property type="term" value="P:cell adhesion involved in single-species biofilm formation"/>
    <property type="evidence" value="ECO:0007669"/>
    <property type="project" value="TreeGrafter"/>
</dbReference>
<dbReference type="Gene3D" id="3.30.70.270">
    <property type="match status" value="1"/>
</dbReference>
<dbReference type="NCBIfam" id="TIGR00254">
    <property type="entry name" value="GGDEF"/>
    <property type="match status" value="1"/>
</dbReference>
<dbReference type="Pfam" id="PF00990">
    <property type="entry name" value="GGDEF"/>
    <property type="match status" value="1"/>
</dbReference>
<keyword evidence="6" id="KW-1185">Reference proteome</keyword>
<dbReference type="Pfam" id="PF13377">
    <property type="entry name" value="Peripla_BP_3"/>
    <property type="match status" value="1"/>
</dbReference>
<dbReference type="OrthoDB" id="56125at2"/>
<dbReference type="InterPro" id="IPR028082">
    <property type="entry name" value="Peripla_BP_I"/>
</dbReference>
<gene>
    <name evidence="5" type="ORF">DC3_02430</name>
</gene>
<proteinExistence type="predicted"/>
<dbReference type="Gene3D" id="3.40.50.2300">
    <property type="match status" value="2"/>
</dbReference>
<accession>A0A511MWG7</accession>
<dbReference type="GO" id="GO:0003677">
    <property type="term" value="F:DNA binding"/>
    <property type="evidence" value="ECO:0007669"/>
    <property type="project" value="UniProtKB-KW"/>
</dbReference>
<keyword evidence="3" id="KW-0804">Transcription</keyword>
<dbReference type="SUPFAM" id="SSF53822">
    <property type="entry name" value="Periplasmic binding protein-like I"/>
    <property type="match status" value="1"/>
</dbReference>
<dbReference type="SUPFAM" id="SSF55073">
    <property type="entry name" value="Nucleotide cyclase"/>
    <property type="match status" value="1"/>
</dbReference>
<dbReference type="GO" id="GO:0005886">
    <property type="term" value="C:plasma membrane"/>
    <property type="evidence" value="ECO:0007669"/>
    <property type="project" value="TreeGrafter"/>
</dbReference>
<feature type="domain" description="GGDEF" evidence="4">
    <location>
        <begin position="599"/>
        <end position="736"/>
    </location>
</feature>
<reference evidence="5 6" key="1">
    <citation type="submission" date="2019-07" db="EMBL/GenBank/DDBJ databases">
        <title>Whole genome shotgun sequence of Deinococcus cellulosilyticus NBRC 106333.</title>
        <authorList>
            <person name="Hosoyama A."/>
            <person name="Uohara A."/>
            <person name="Ohji S."/>
            <person name="Ichikawa N."/>
        </authorList>
    </citation>
    <scope>NUCLEOTIDE SEQUENCE [LARGE SCALE GENOMIC DNA]</scope>
    <source>
        <strain evidence="5 6">NBRC 106333</strain>
    </source>
</reference>
<dbReference type="FunFam" id="3.30.70.270:FF:000001">
    <property type="entry name" value="Diguanylate cyclase domain protein"/>
    <property type="match status" value="1"/>
</dbReference>
<dbReference type="SMART" id="SM00267">
    <property type="entry name" value="GGDEF"/>
    <property type="match status" value="1"/>
</dbReference>
<dbReference type="AlphaFoldDB" id="A0A511MWG7"/>
<keyword evidence="1" id="KW-0805">Transcription regulation</keyword>
<dbReference type="EMBL" id="BJXB01000001">
    <property type="protein sequence ID" value="GEM44608.1"/>
    <property type="molecule type" value="Genomic_DNA"/>
</dbReference>
<dbReference type="InterPro" id="IPR000160">
    <property type="entry name" value="GGDEF_dom"/>
</dbReference>
<dbReference type="PROSITE" id="PS50887">
    <property type="entry name" value="GGDEF"/>
    <property type="match status" value="1"/>
</dbReference>
<evidence type="ECO:0000256" key="1">
    <source>
        <dbReference type="ARBA" id="ARBA00023015"/>
    </source>
</evidence>
<sequence>MSSSSSRSVALVVDYLYDFQVKVLRGIHLGLDRAGLASVTFVGRDLHPVDTTYQKANDVYRLIAPERYQGVIFSAASLGNSVSEKEIQAFAAQFSAVPGVAISRPVGHLPAVLVDNAAGMRELMEHLIVTLGCRRFVHVQGMAGNPESELREKVVRETLNHHGLTLKPEHVLRGDFFGPKAAQEMTRLLQTDRDFEVVVCANDEMALGVMRALGEQGIDVPTEVAVVGFDDIEAAQQASPALTTVRQPVVETGEKAVDLLLQQHQKQQGPELLLLPAHLVVRKSCGALPESLLQRHWTAPDLREHAQLVQAYHLAAHEPLKRMAFLQIWQKTLKLDLSAEALRGLLFALEQQGRAFGVDPGHLYELTFLGLHMLAEHQQTPAAGQYLGLSRTNQMSTRSELSLTSHNQMESFRADIPRYLEGRGVKRYALVLFEQGTSQICAQASLFSASMLGAVENEVFSTSQLLPAGLQHELQHGHLLVVPLFLNDLHHGLLIFEKPEDDHFDVEHLRFTLSSAIHHVRSAMVQQAYTHTLEQQVKERTRELENEIAVRLRAEKALRIANQELQQSALTDALTGIFNRAAFDTYLQREWINHQIARQPLSILLCDVDFFKQYNDLYGHLQGDDCLKRIARALDSSGRNRSDFTARYGGEEFVMVLSSTNAAGARIVAERLCAAVRQLEIPHQGSRVHPHVTVSIGVATVVPCSDLNPDQVVDWADQALYQAKQQGRNRSLAFEGEEGASQMGAVD</sequence>
<dbReference type="InterPro" id="IPR043128">
    <property type="entry name" value="Rev_trsase/Diguanyl_cyclase"/>
</dbReference>
<dbReference type="RefSeq" id="WP_146881757.1">
    <property type="nucleotide sequence ID" value="NZ_BJXB01000001.1"/>
</dbReference>
<dbReference type="PANTHER" id="PTHR45138:SF9">
    <property type="entry name" value="DIGUANYLATE CYCLASE DGCM-RELATED"/>
    <property type="match status" value="1"/>
</dbReference>